<evidence type="ECO:0000256" key="3">
    <source>
        <dbReference type="ARBA" id="ARBA00023163"/>
    </source>
</evidence>
<keyword evidence="3" id="KW-0804">Transcription</keyword>
<dbReference type="InterPro" id="IPR011711">
    <property type="entry name" value="GntR_C"/>
</dbReference>
<organism evidence="6 7">
    <name type="scientific">Amycolatopsis rubida</name>
    <dbReference type="NCBI Taxonomy" id="112413"/>
    <lineage>
        <taxon>Bacteria</taxon>
        <taxon>Bacillati</taxon>
        <taxon>Actinomycetota</taxon>
        <taxon>Actinomycetes</taxon>
        <taxon>Pseudonocardiales</taxon>
        <taxon>Pseudonocardiaceae</taxon>
        <taxon>Amycolatopsis</taxon>
    </lineage>
</organism>
<dbReference type="SUPFAM" id="SSF48008">
    <property type="entry name" value="GntR ligand-binding domain-like"/>
    <property type="match status" value="1"/>
</dbReference>
<sequence>MDGGSTPVEDLEGPAYSRELWARVADPGSTVAVGRSRAEQAAGRIARLAASVPAGQRLGSKEDLRKLCGVSVGAINEAIKLAQTRGVVTSRPGPGGGLFACDPSPLSRMNGWFRSAAEDASAFDETVQIRDAIAPLLVGEALRHITPADQEALAERLGRVRRTRDEHEVAEFVSACWELHAYFAELGKGVLLNTLYLSIMDLGTGYLRAKLADADLAAVRLDPLAEAMEELVDALERRDAPAAVAALHRTVPTVILPEGE</sequence>
<evidence type="ECO:0000259" key="4">
    <source>
        <dbReference type="Pfam" id="PF07729"/>
    </source>
</evidence>
<dbReference type="EMBL" id="JAAGNC010000048">
    <property type="protein sequence ID" value="NEC55376.1"/>
    <property type="molecule type" value="Genomic_DNA"/>
</dbReference>
<dbReference type="AlphaFoldDB" id="A0A1I5KJ60"/>
<dbReference type="GO" id="GO:0003677">
    <property type="term" value="F:DNA binding"/>
    <property type="evidence" value="ECO:0007669"/>
    <property type="project" value="UniProtKB-KW"/>
</dbReference>
<protein>
    <submittedName>
        <fullName evidence="6">DNA-binding transcriptional regulator, FadR family</fullName>
    </submittedName>
    <submittedName>
        <fullName evidence="5">FadR family transcriptional regulator</fullName>
    </submittedName>
</protein>
<dbReference type="Proteomes" id="UP000470404">
    <property type="component" value="Unassembled WGS sequence"/>
</dbReference>
<dbReference type="OrthoDB" id="3232242at2"/>
<dbReference type="Proteomes" id="UP000199137">
    <property type="component" value="Unassembled WGS sequence"/>
</dbReference>
<evidence type="ECO:0000313" key="6">
    <source>
        <dbReference type="EMBL" id="SFO85104.1"/>
    </source>
</evidence>
<evidence type="ECO:0000313" key="7">
    <source>
        <dbReference type="Proteomes" id="UP000199137"/>
    </source>
</evidence>
<dbReference type="Gene3D" id="1.20.120.530">
    <property type="entry name" value="GntR ligand-binding domain-like"/>
    <property type="match status" value="1"/>
</dbReference>
<dbReference type="PANTHER" id="PTHR43537:SF5">
    <property type="entry name" value="UXU OPERON TRANSCRIPTIONAL REGULATOR"/>
    <property type="match status" value="1"/>
</dbReference>
<dbReference type="InterPro" id="IPR036388">
    <property type="entry name" value="WH-like_DNA-bd_sf"/>
</dbReference>
<feature type="domain" description="GntR C-terminal" evidence="4">
    <location>
        <begin position="126"/>
        <end position="249"/>
    </location>
</feature>
<gene>
    <name evidence="5" type="ORF">G3I59_07125</name>
    <name evidence="6" type="ORF">SAMN05421854_103221</name>
</gene>
<keyword evidence="8" id="KW-1185">Reference proteome</keyword>
<evidence type="ECO:0000256" key="2">
    <source>
        <dbReference type="ARBA" id="ARBA00023125"/>
    </source>
</evidence>
<dbReference type="InterPro" id="IPR008920">
    <property type="entry name" value="TF_FadR/GntR_C"/>
</dbReference>
<keyword evidence="1" id="KW-0805">Transcription regulation</keyword>
<dbReference type="STRING" id="112413.SAMN05421854_103221"/>
<keyword evidence="2 6" id="KW-0238">DNA-binding</keyword>
<evidence type="ECO:0000313" key="8">
    <source>
        <dbReference type="Proteomes" id="UP000470404"/>
    </source>
</evidence>
<dbReference type="EMBL" id="FOWC01000003">
    <property type="protein sequence ID" value="SFO85104.1"/>
    <property type="molecule type" value="Genomic_DNA"/>
</dbReference>
<proteinExistence type="predicted"/>
<reference evidence="6 7" key="1">
    <citation type="submission" date="2016-10" db="EMBL/GenBank/DDBJ databases">
        <authorList>
            <person name="de Groot N.N."/>
        </authorList>
    </citation>
    <scope>NUCLEOTIDE SEQUENCE [LARGE SCALE GENOMIC DNA]</scope>
    <source>
        <strain evidence="6 7">DSM 44637</strain>
    </source>
</reference>
<dbReference type="Gene3D" id="1.10.10.10">
    <property type="entry name" value="Winged helix-like DNA-binding domain superfamily/Winged helix DNA-binding domain"/>
    <property type="match status" value="1"/>
</dbReference>
<reference evidence="5 8" key="2">
    <citation type="submission" date="2020-01" db="EMBL/GenBank/DDBJ databases">
        <title>Insect and environment-associated Actinomycetes.</title>
        <authorList>
            <person name="Currrie C."/>
            <person name="Chevrette M."/>
            <person name="Carlson C."/>
            <person name="Stubbendieck R."/>
            <person name="Wendt-Pienkowski E."/>
        </authorList>
    </citation>
    <scope>NUCLEOTIDE SEQUENCE [LARGE SCALE GENOMIC DNA]</scope>
    <source>
        <strain evidence="5 8">SID8386</strain>
    </source>
</reference>
<accession>A0A1I5KJ60</accession>
<dbReference type="RefSeq" id="WP_093573581.1">
    <property type="nucleotide sequence ID" value="NZ_FOWC01000003.1"/>
</dbReference>
<evidence type="ECO:0000313" key="5">
    <source>
        <dbReference type="EMBL" id="NEC55376.1"/>
    </source>
</evidence>
<dbReference type="PANTHER" id="PTHR43537">
    <property type="entry name" value="TRANSCRIPTIONAL REGULATOR, GNTR FAMILY"/>
    <property type="match status" value="1"/>
</dbReference>
<dbReference type="InterPro" id="IPR036390">
    <property type="entry name" value="WH_DNA-bd_sf"/>
</dbReference>
<dbReference type="SUPFAM" id="SSF46785">
    <property type="entry name" value="Winged helix' DNA-binding domain"/>
    <property type="match status" value="1"/>
</dbReference>
<evidence type="ECO:0000256" key="1">
    <source>
        <dbReference type="ARBA" id="ARBA00023015"/>
    </source>
</evidence>
<dbReference type="Pfam" id="PF07729">
    <property type="entry name" value="FCD"/>
    <property type="match status" value="1"/>
</dbReference>
<name>A0A1I5KJ60_9PSEU</name>